<proteinExistence type="predicted"/>
<feature type="compositionally biased region" description="Low complexity" evidence="2">
    <location>
        <begin position="438"/>
        <end position="461"/>
    </location>
</feature>
<evidence type="ECO:0000256" key="2">
    <source>
        <dbReference type="SAM" id="MobiDB-lite"/>
    </source>
</evidence>
<evidence type="ECO:0000313" key="3">
    <source>
        <dbReference type="EMBL" id="KAL3116483.1"/>
    </source>
</evidence>
<feature type="compositionally biased region" description="Basic and acidic residues" evidence="2">
    <location>
        <begin position="323"/>
        <end position="349"/>
    </location>
</feature>
<protein>
    <submittedName>
        <fullName evidence="3">Uncharacterized protein</fullName>
    </submittedName>
</protein>
<keyword evidence="4" id="KW-1185">Reference proteome</keyword>
<comment type="caution">
    <text evidence="3">The sequence shown here is derived from an EMBL/GenBank/DDBJ whole genome shotgun (WGS) entry which is preliminary data.</text>
</comment>
<name>A0ABD2LMM9_9BILA</name>
<sequence>MQIEEQKTKNININNDDDGNGNENENNGNDRNFMPSDASAFKTYQKREKAKSAKTGKNDELDGADAEKSDRRGKANAVEKAPKKQKKTDRIASKQRPMDKSKARNAITEQRRLNEEEAAAVAVDQMSEPAGIDGEEAEPSRHQSLTPSKRQRSARKKPNKSQWDVQPTPTGTVSEAEIPADDNSTRNLSPAADGPSEEPSSSKGVNNSPLALANNWQRPQIESRIREQTRRIDELGQEVAELKQWKAQQEQKQLNQSQEEALRQQWHYFLGVQQMMALQAQAQQMAHFQSANIQGLGQQSETDQQQTLFRPIAAHGSVTERTATAEEKEKQHEMQEDGQHEQGGHKDEEVQQQQLQQQFVQHHQQLQGIDQQQLKALAQSTTEQREQLTDEQQQQLEQQWHHLLTVEQHISRSESSPAQLVHSSVANEQHPFGQKNAQIGQKQRQQHPQQQQQQQPLQQQLQFQENARQFPVQQQRNIMSPGFQMQPQQTRPEQQMQQQQHQQMMAQWRSQSSPTQLTHAPVAVQQPLKTANALLQIVQRRQQHQQLQQQQQTVAAMNAAVHHQTDYQNRHHLSAPLPLMQKPTQLRQQAALLLGNQLTNLPQQQQEQQQQKGPPPNLNLEKINRAAQLNALVSSLHQRQMTAVASSSGSTLENALSNANATTAAEWGHGQLQPQQRPQWRQLQTPAAGAGRAFTASANAPSASSSTNSSLMAEVKERILALLAEDVDDANWLDHVSFGIRQMGKDMANSKAFKFKENCLIQPKPSLQMVKEMAKKTLTESIAALLNPLQFDLMHSLEQMVNGILWGGQNFPFAEAMASKIFSCAFPHSLVIDKMRRKVNDENVQRILAEIEEEIADFESQTMGQNGGQMAEKIKLLLTFTRLYHKLSNRIKEMYELSSHEQNNNWMQRIDKLRDAFGGEMTKVIAQQPPAFRDWYEKLWMLESAIESAKLAILVAFPATLLNNWVDHLSSWSFLKGQFRDIDLYHFLAYQEERQWFGSDFSIKIRENGGDRFGAHTVKIVADFLGQISRTMNDHFAFISADPCKKDEQIFYLALFSSLFRRIISELREAKFDVIQTKTLKRERQIAGKMLEISAMIFDAKFELLKNMVIGRILTLDRIREGRSGGGGKAAEGTAGPSARK</sequence>
<dbReference type="EMBL" id="JBICBT010000358">
    <property type="protein sequence ID" value="KAL3116483.1"/>
    <property type="molecule type" value="Genomic_DNA"/>
</dbReference>
<dbReference type="Proteomes" id="UP001620626">
    <property type="component" value="Unassembled WGS sequence"/>
</dbReference>
<feature type="compositionally biased region" description="Basic and acidic residues" evidence="2">
    <location>
        <begin position="88"/>
        <end position="102"/>
    </location>
</feature>
<gene>
    <name evidence="3" type="ORF">niasHT_006930</name>
</gene>
<feature type="region of interest" description="Disordered" evidence="2">
    <location>
        <begin position="311"/>
        <end position="362"/>
    </location>
</feature>
<feature type="compositionally biased region" description="Polar residues" evidence="2">
    <location>
        <begin position="160"/>
        <end position="173"/>
    </location>
</feature>
<evidence type="ECO:0000256" key="1">
    <source>
        <dbReference type="SAM" id="Coils"/>
    </source>
</evidence>
<feature type="coiled-coil region" evidence="1">
    <location>
        <begin position="371"/>
        <end position="398"/>
    </location>
</feature>
<feature type="region of interest" description="Disordered" evidence="2">
    <location>
        <begin position="668"/>
        <end position="709"/>
    </location>
</feature>
<keyword evidence="1" id="KW-0175">Coiled coil</keyword>
<accession>A0ABD2LMM9</accession>
<feature type="compositionally biased region" description="Basic residues" evidence="2">
    <location>
        <begin position="149"/>
        <end position="159"/>
    </location>
</feature>
<organism evidence="3 4">
    <name type="scientific">Heterodera trifolii</name>
    <dbReference type="NCBI Taxonomy" id="157864"/>
    <lineage>
        <taxon>Eukaryota</taxon>
        <taxon>Metazoa</taxon>
        <taxon>Ecdysozoa</taxon>
        <taxon>Nematoda</taxon>
        <taxon>Chromadorea</taxon>
        <taxon>Rhabditida</taxon>
        <taxon>Tylenchina</taxon>
        <taxon>Tylenchomorpha</taxon>
        <taxon>Tylenchoidea</taxon>
        <taxon>Heteroderidae</taxon>
        <taxon>Heteroderinae</taxon>
        <taxon>Heterodera</taxon>
    </lineage>
</organism>
<evidence type="ECO:0000313" key="4">
    <source>
        <dbReference type="Proteomes" id="UP001620626"/>
    </source>
</evidence>
<feature type="compositionally biased region" description="Low complexity" evidence="2">
    <location>
        <begin position="21"/>
        <end position="30"/>
    </location>
</feature>
<feature type="compositionally biased region" description="Basic and acidic residues" evidence="2">
    <location>
        <begin position="45"/>
        <end position="73"/>
    </location>
</feature>
<reference evidence="3 4" key="1">
    <citation type="submission" date="2024-10" db="EMBL/GenBank/DDBJ databases">
        <authorList>
            <person name="Kim D."/>
        </authorList>
    </citation>
    <scope>NUCLEOTIDE SEQUENCE [LARGE SCALE GENOMIC DNA]</scope>
    <source>
        <strain evidence="3">BH-2024</strain>
    </source>
</reference>
<dbReference type="AlphaFoldDB" id="A0ABD2LMM9"/>
<feature type="region of interest" description="Disordered" evidence="2">
    <location>
        <begin position="1"/>
        <end position="221"/>
    </location>
</feature>
<feature type="region of interest" description="Disordered" evidence="2">
    <location>
        <begin position="435"/>
        <end position="461"/>
    </location>
</feature>
<feature type="compositionally biased region" description="Polar residues" evidence="2">
    <location>
        <begin position="198"/>
        <end position="220"/>
    </location>
</feature>
<feature type="compositionally biased region" description="Low complexity" evidence="2">
    <location>
        <begin position="351"/>
        <end position="362"/>
    </location>
</feature>